<reference evidence="4" key="1">
    <citation type="journal article" date="2019" name="Int. J. Syst. Evol. Microbiol.">
        <title>The Global Catalogue of Microorganisms (GCM) 10K type strain sequencing project: providing services to taxonomists for standard genome sequencing and annotation.</title>
        <authorList>
            <consortium name="The Broad Institute Genomics Platform"/>
            <consortium name="The Broad Institute Genome Sequencing Center for Infectious Disease"/>
            <person name="Wu L."/>
            <person name="Ma J."/>
        </authorList>
    </citation>
    <scope>NUCLEOTIDE SEQUENCE [LARGE SCALE GENOMIC DNA]</scope>
    <source>
        <strain evidence="4">JCM 15614</strain>
    </source>
</reference>
<dbReference type="Proteomes" id="UP001499924">
    <property type="component" value="Unassembled WGS sequence"/>
</dbReference>
<name>A0ABP6P2K4_9ACTN</name>
<sequence>MTFLPSVLGGALVALILRDIFHTLFHPAGQGGLSRLILVGTWRTARRLGGPRRLAELAGPLGLVAVIAAWFGGVVLGGALVYWPHMPDAFSYAAGLHPAARDDFLDAVYLSLTTTTTLGFGDIVPTAGWLRAAAPLQAMIGFTLLTAAVSWVLQVYPALNRRRTLATRLTALERSGVHAALRDADSPVAALLLQELAGRVAQARVDLTQYAETYYFRAEDPRSSLPAALPYALDLADIGERSQRGDLRWAAATLACALADLTELVGRQFLGIEGSVEEVLAAYAADHGESALLERHSDEPGDVG</sequence>
<feature type="transmembrane region" description="Helical" evidence="1">
    <location>
        <begin position="138"/>
        <end position="159"/>
    </location>
</feature>
<feature type="domain" description="Potassium channel" evidence="2">
    <location>
        <begin position="97"/>
        <end position="153"/>
    </location>
</feature>
<keyword evidence="1" id="KW-0472">Membrane</keyword>
<comment type="caution">
    <text evidence="3">The sequence shown here is derived from an EMBL/GenBank/DDBJ whole genome shotgun (WGS) entry which is preliminary data.</text>
</comment>
<evidence type="ECO:0000313" key="4">
    <source>
        <dbReference type="Proteomes" id="UP001499924"/>
    </source>
</evidence>
<evidence type="ECO:0000256" key="1">
    <source>
        <dbReference type="SAM" id="Phobius"/>
    </source>
</evidence>
<keyword evidence="1" id="KW-0812">Transmembrane</keyword>
<evidence type="ECO:0000313" key="3">
    <source>
        <dbReference type="EMBL" id="GAA3164368.1"/>
    </source>
</evidence>
<dbReference type="RefSeq" id="WP_344688206.1">
    <property type="nucleotide sequence ID" value="NZ_BAAAVV010000003.1"/>
</dbReference>
<feature type="transmembrane region" description="Helical" evidence="1">
    <location>
        <begin position="28"/>
        <end position="45"/>
    </location>
</feature>
<proteinExistence type="predicted"/>
<gene>
    <name evidence="3" type="ORF">GCM10010531_15720</name>
</gene>
<keyword evidence="1" id="KW-1133">Transmembrane helix</keyword>
<evidence type="ECO:0000259" key="2">
    <source>
        <dbReference type="Pfam" id="PF07885"/>
    </source>
</evidence>
<dbReference type="Gene3D" id="1.10.287.70">
    <property type="match status" value="1"/>
</dbReference>
<dbReference type="Pfam" id="PF07885">
    <property type="entry name" value="Ion_trans_2"/>
    <property type="match status" value="1"/>
</dbReference>
<dbReference type="InterPro" id="IPR013099">
    <property type="entry name" value="K_chnl_dom"/>
</dbReference>
<keyword evidence="4" id="KW-1185">Reference proteome</keyword>
<feature type="transmembrane region" description="Helical" evidence="1">
    <location>
        <begin position="57"/>
        <end position="83"/>
    </location>
</feature>
<organism evidence="3 4">
    <name type="scientific">Blastococcus jejuensis</name>
    <dbReference type="NCBI Taxonomy" id="351224"/>
    <lineage>
        <taxon>Bacteria</taxon>
        <taxon>Bacillati</taxon>
        <taxon>Actinomycetota</taxon>
        <taxon>Actinomycetes</taxon>
        <taxon>Geodermatophilales</taxon>
        <taxon>Geodermatophilaceae</taxon>
        <taxon>Blastococcus</taxon>
    </lineage>
</organism>
<protein>
    <recommendedName>
        <fullName evidence="2">Potassium channel domain-containing protein</fullName>
    </recommendedName>
</protein>
<dbReference type="SUPFAM" id="SSF81324">
    <property type="entry name" value="Voltage-gated potassium channels"/>
    <property type="match status" value="1"/>
</dbReference>
<dbReference type="EMBL" id="BAAAVV010000003">
    <property type="protein sequence ID" value="GAA3164368.1"/>
    <property type="molecule type" value="Genomic_DNA"/>
</dbReference>
<accession>A0ABP6P2K4</accession>